<dbReference type="InterPro" id="IPR048000">
    <property type="entry name" value="TnsA-like"/>
</dbReference>
<evidence type="ECO:0000313" key="2">
    <source>
        <dbReference type="Proteomes" id="UP001595975"/>
    </source>
</evidence>
<evidence type="ECO:0000313" key="1">
    <source>
        <dbReference type="EMBL" id="MFC5665956.1"/>
    </source>
</evidence>
<dbReference type="NCBIfam" id="NF033179">
    <property type="entry name" value="TnsA_like_Actin"/>
    <property type="match status" value="1"/>
</dbReference>
<gene>
    <name evidence="1" type="ORF">ACFP3U_23620</name>
</gene>
<proteinExistence type="predicted"/>
<dbReference type="RefSeq" id="WP_380227624.1">
    <property type="nucleotide sequence ID" value="NZ_JBHSOF010000033.1"/>
</dbReference>
<dbReference type="Proteomes" id="UP001595975">
    <property type="component" value="Unassembled WGS sequence"/>
</dbReference>
<reference evidence="2" key="1">
    <citation type="journal article" date="2019" name="Int. J. Syst. Evol. Microbiol.">
        <title>The Global Catalogue of Microorganisms (GCM) 10K type strain sequencing project: providing services to taxonomists for standard genome sequencing and annotation.</title>
        <authorList>
            <consortium name="The Broad Institute Genomics Platform"/>
            <consortium name="The Broad Institute Genome Sequencing Center for Infectious Disease"/>
            <person name="Wu L."/>
            <person name="Ma J."/>
        </authorList>
    </citation>
    <scope>NUCLEOTIDE SEQUENCE [LARGE SCALE GENOMIC DNA]</scope>
    <source>
        <strain evidence="2">CGMCC 4.1437</strain>
    </source>
</reference>
<comment type="caution">
    <text evidence="1">The sequence shown here is derived from an EMBL/GenBank/DDBJ whole genome shotgun (WGS) entry which is preliminary data.</text>
</comment>
<protein>
    <submittedName>
        <fullName evidence="1">TnsA-like heteromeric transposase endonuclease subunit</fullName>
    </submittedName>
</protein>
<sequence length="245" mass="27100">MSDGLRVRYRQADGAITEAPLDLLVVPEVVAGLPVREFRWYRGRQHYSGWYWASTGGRMVAYESRLELARILLADFDPLVAAIAAQPFQLVGPDGDRVRKHVPDLLLVYADGRVGVVDVKAASRMGDSKVSAQFAWTRRICAGQGWDYETWSGADPVLVENVRFLAGYRRPEVIDQDVVEQVREAVKGESTIAGVERDLSGRFPAGLVRPAVLHLVWAGMLTASLDRPLDAWTEVRPAGRGGWTA</sequence>
<organism evidence="1 2">
    <name type="scientific">Kitasatospora misakiensis</name>
    <dbReference type="NCBI Taxonomy" id="67330"/>
    <lineage>
        <taxon>Bacteria</taxon>
        <taxon>Bacillati</taxon>
        <taxon>Actinomycetota</taxon>
        <taxon>Actinomycetes</taxon>
        <taxon>Kitasatosporales</taxon>
        <taxon>Streptomycetaceae</taxon>
        <taxon>Kitasatospora</taxon>
    </lineage>
</organism>
<name>A0ABW0XBX1_9ACTN</name>
<dbReference type="EMBL" id="JBHSOF010000033">
    <property type="protein sequence ID" value="MFC5665956.1"/>
    <property type="molecule type" value="Genomic_DNA"/>
</dbReference>
<accession>A0ABW0XBX1</accession>
<keyword evidence="2" id="KW-1185">Reference proteome</keyword>